<accession>A0A1Y5P544</accession>
<reference evidence="2" key="1">
    <citation type="submission" date="2016-03" db="EMBL/GenBank/DDBJ databases">
        <authorList>
            <person name="Ploux O."/>
        </authorList>
    </citation>
    <scope>NUCLEOTIDE SEQUENCE</scope>
    <source>
        <strain evidence="2">UC10</strain>
    </source>
</reference>
<gene>
    <name evidence="2" type="ORF">MHPYR_180088</name>
</gene>
<organism evidence="2">
    <name type="scientific">uncultured Mycobacterium sp</name>
    <dbReference type="NCBI Taxonomy" id="171292"/>
    <lineage>
        <taxon>Bacteria</taxon>
        <taxon>Bacillati</taxon>
        <taxon>Actinomycetota</taxon>
        <taxon>Actinomycetes</taxon>
        <taxon>Mycobacteriales</taxon>
        <taxon>Mycobacteriaceae</taxon>
        <taxon>Mycobacterium</taxon>
        <taxon>environmental samples</taxon>
    </lineage>
</organism>
<proteinExistence type="predicted"/>
<feature type="compositionally biased region" description="Polar residues" evidence="1">
    <location>
        <begin position="153"/>
        <end position="164"/>
    </location>
</feature>
<protein>
    <submittedName>
        <fullName evidence="2">Uncharacterized protein</fullName>
    </submittedName>
</protein>
<evidence type="ECO:0000313" key="2">
    <source>
        <dbReference type="EMBL" id="SBS73846.1"/>
    </source>
</evidence>
<sequence length="243" mass="26328">MAWFQVDDQLAMHRKVCEAGNAAMGLWVRAGSWAMANLTEGFVPTSAARTLGSKSQADALVKAGLWVVVDGGYQFHEWGTRQMSAEQIAERRRKRAEAGRKGGQSKRPPSDEAKPEANGQANALASAKHQLEQNGTPVPVPVLSVVTREGNETLGNASDSTNDPPSEFCKRHPNGTDERCGGCRNARQRAEAWHDEQAAAASAAIVRRRQEIRDCPDCDDNGLVDVGNGVTRCPQHDWSLTNA</sequence>
<evidence type="ECO:0000256" key="1">
    <source>
        <dbReference type="SAM" id="MobiDB-lite"/>
    </source>
</evidence>
<feature type="region of interest" description="Disordered" evidence="1">
    <location>
        <begin position="85"/>
        <end position="123"/>
    </location>
</feature>
<dbReference type="EMBL" id="FLQS01000010">
    <property type="protein sequence ID" value="SBS73846.1"/>
    <property type="molecule type" value="Genomic_DNA"/>
</dbReference>
<dbReference type="AlphaFoldDB" id="A0A1Y5P544"/>
<name>A0A1Y5P544_9MYCO</name>
<feature type="region of interest" description="Disordered" evidence="1">
    <location>
        <begin position="152"/>
        <end position="173"/>
    </location>
</feature>